<dbReference type="InterPro" id="IPR004827">
    <property type="entry name" value="bZIP"/>
</dbReference>
<feature type="coiled-coil region" evidence="7">
    <location>
        <begin position="74"/>
        <end position="129"/>
    </location>
</feature>
<dbReference type="PANTHER" id="PTHR46542">
    <property type="entry name" value="X-BOX BINDING PROTEIN 1"/>
    <property type="match status" value="1"/>
</dbReference>
<evidence type="ECO:0000256" key="7">
    <source>
        <dbReference type="SAM" id="Coils"/>
    </source>
</evidence>
<reference evidence="9" key="1">
    <citation type="submission" date="2018-03" db="EMBL/GenBank/DDBJ databases">
        <title>The relapsing fever spirochete Borrelia turicatae persists in the highly oxidative environment of its soft-bodied tick vector.</title>
        <authorList>
            <person name="Bourret T.J."/>
            <person name="Boyle W.K."/>
            <person name="Valenzuela J.G."/>
            <person name="Oliveira F."/>
            <person name="Lopez J.E."/>
        </authorList>
    </citation>
    <scope>NUCLEOTIDE SEQUENCE</scope>
    <source>
        <strain evidence="9">Kansas strain/isolate</strain>
        <tissue evidence="9">Salivary glands</tissue>
    </source>
</reference>
<dbReference type="EMBL" id="GGLE01002407">
    <property type="protein sequence ID" value="MBY06533.1"/>
    <property type="molecule type" value="Transcribed_RNA"/>
</dbReference>
<dbReference type="InterPro" id="IPR046347">
    <property type="entry name" value="bZIP_sf"/>
</dbReference>
<dbReference type="CDD" id="cd14691">
    <property type="entry name" value="bZIP_XBP1"/>
    <property type="match status" value="1"/>
</dbReference>
<sequence>MGVPKRIFIATVSEDLATSSPGLPRNWDRPEEVAVMDVVTTAPVRKRQRLDHLTREEKMLRRKMKNRVAAQCARDRKKARMDELEIVVMTLQAEKEALAEENAALKQRLEQSEAEKERLRERIGNTSSSSIEHASLISEPLQKDQVQLLALSLWMMRSGFLHLMTSLMTYLLCYKSAAKTFSDLPPHQWVRQWVECHRQVSKVEPAMRWWGPHQRNWSPSKR</sequence>
<evidence type="ECO:0000256" key="3">
    <source>
        <dbReference type="ARBA" id="ARBA00023125"/>
    </source>
</evidence>
<keyword evidence="1" id="KW-0832">Ubl conjugation</keyword>
<dbReference type="AlphaFoldDB" id="A0A2R5LAK6"/>
<keyword evidence="7" id="KW-0175">Coiled coil</keyword>
<keyword evidence="3" id="KW-0238">DNA-binding</keyword>
<dbReference type="InterPro" id="IPR052470">
    <property type="entry name" value="ER_Stress-Reg_TF"/>
</dbReference>
<evidence type="ECO:0000256" key="1">
    <source>
        <dbReference type="ARBA" id="ARBA00022843"/>
    </source>
</evidence>
<dbReference type="GO" id="GO:0000981">
    <property type="term" value="F:DNA-binding transcription factor activity, RNA polymerase II-specific"/>
    <property type="evidence" value="ECO:0007669"/>
    <property type="project" value="TreeGrafter"/>
</dbReference>
<dbReference type="GO" id="GO:0005634">
    <property type="term" value="C:nucleus"/>
    <property type="evidence" value="ECO:0007669"/>
    <property type="project" value="TreeGrafter"/>
</dbReference>
<keyword evidence="4" id="KW-0804">Transcription</keyword>
<evidence type="ECO:0000256" key="6">
    <source>
        <dbReference type="ARBA" id="ARBA00040165"/>
    </source>
</evidence>
<keyword evidence="5" id="KW-0539">Nucleus</keyword>
<proteinExistence type="predicted"/>
<keyword evidence="2" id="KW-0805">Transcription regulation</keyword>
<feature type="domain" description="BZIP" evidence="8">
    <location>
        <begin position="56"/>
        <end position="119"/>
    </location>
</feature>
<dbReference type="SUPFAM" id="SSF57959">
    <property type="entry name" value="Leucine zipper domain"/>
    <property type="match status" value="1"/>
</dbReference>
<name>A0A2R5LAK6_9ACAR</name>
<dbReference type="PROSITE" id="PS50217">
    <property type="entry name" value="BZIP"/>
    <property type="match status" value="1"/>
</dbReference>
<dbReference type="SMART" id="SM00338">
    <property type="entry name" value="BRLZ"/>
    <property type="match status" value="1"/>
</dbReference>
<evidence type="ECO:0000259" key="8">
    <source>
        <dbReference type="PROSITE" id="PS50217"/>
    </source>
</evidence>
<evidence type="ECO:0000256" key="4">
    <source>
        <dbReference type="ARBA" id="ARBA00023163"/>
    </source>
</evidence>
<evidence type="ECO:0000256" key="2">
    <source>
        <dbReference type="ARBA" id="ARBA00023015"/>
    </source>
</evidence>
<protein>
    <recommendedName>
        <fullName evidence="6">X-box-binding protein 1</fullName>
    </recommendedName>
</protein>
<accession>A0A2R5LAK6</accession>
<evidence type="ECO:0000313" key="9">
    <source>
        <dbReference type="EMBL" id="MBY06533.1"/>
    </source>
</evidence>
<evidence type="ECO:0000256" key="5">
    <source>
        <dbReference type="ARBA" id="ARBA00023242"/>
    </source>
</evidence>
<dbReference type="GO" id="GO:0000977">
    <property type="term" value="F:RNA polymerase II transcription regulatory region sequence-specific DNA binding"/>
    <property type="evidence" value="ECO:0007669"/>
    <property type="project" value="TreeGrafter"/>
</dbReference>
<dbReference type="PANTHER" id="PTHR46542:SF1">
    <property type="entry name" value="X-BOX BINDING PROTEIN 1"/>
    <property type="match status" value="1"/>
</dbReference>
<organism evidence="9">
    <name type="scientific">Ornithodoros turicata</name>
    <dbReference type="NCBI Taxonomy" id="34597"/>
    <lineage>
        <taxon>Eukaryota</taxon>
        <taxon>Metazoa</taxon>
        <taxon>Ecdysozoa</taxon>
        <taxon>Arthropoda</taxon>
        <taxon>Chelicerata</taxon>
        <taxon>Arachnida</taxon>
        <taxon>Acari</taxon>
        <taxon>Parasitiformes</taxon>
        <taxon>Ixodida</taxon>
        <taxon>Ixodoidea</taxon>
        <taxon>Argasidae</taxon>
        <taxon>Ornithodorinae</taxon>
        <taxon>Ornithodoros</taxon>
    </lineage>
</organism>
<dbReference type="Gene3D" id="1.20.5.170">
    <property type="match status" value="1"/>
</dbReference>
<dbReference type="Pfam" id="PF00170">
    <property type="entry name" value="bZIP_1"/>
    <property type="match status" value="1"/>
</dbReference>